<name>A0AAF1BAH5_DAUCS</name>
<feature type="compositionally biased region" description="Polar residues" evidence="2">
    <location>
        <begin position="897"/>
        <end position="912"/>
    </location>
</feature>
<dbReference type="InterPro" id="IPR012677">
    <property type="entry name" value="Nucleotide-bd_a/b_plait_sf"/>
</dbReference>
<dbReference type="Pfam" id="PF00076">
    <property type="entry name" value="RRM_1"/>
    <property type="match status" value="1"/>
</dbReference>
<reference evidence="4" key="1">
    <citation type="journal article" date="2016" name="Nat. Genet.">
        <title>A high-quality carrot genome assembly provides new insights into carotenoid accumulation and asterid genome evolution.</title>
        <authorList>
            <person name="Iorizzo M."/>
            <person name="Ellison S."/>
            <person name="Senalik D."/>
            <person name="Zeng P."/>
            <person name="Satapoomin P."/>
            <person name="Huang J."/>
            <person name="Bowman M."/>
            <person name="Iovene M."/>
            <person name="Sanseverino W."/>
            <person name="Cavagnaro P."/>
            <person name="Yildiz M."/>
            <person name="Macko-Podgorni A."/>
            <person name="Moranska E."/>
            <person name="Grzebelus E."/>
            <person name="Grzebelus D."/>
            <person name="Ashrafi H."/>
            <person name="Zheng Z."/>
            <person name="Cheng S."/>
            <person name="Spooner D."/>
            <person name="Van Deynze A."/>
            <person name="Simon P."/>
        </authorList>
    </citation>
    <scope>NUCLEOTIDE SEQUENCE</scope>
    <source>
        <tissue evidence="4">Leaf</tissue>
    </source>
</reference>
<dbReference type="AlphaFoldDB" id="A0AAF1BAH5"/>
<gene>
    <name evidence="4" type="ORF">DCAR_0831762</name>
</gene>
<dbReference type="InterPro" id="IPR035979">
    <property type="entry name" value="RBD_domain_sf"/>
</dbReference>
<dbReference type="Proteomes" id="UP000077755">
    <property type="component" value="Chromosome 8"/>
</dbReference>
<feature type="region of interest" description="Disordered" evidence="2">
    <location>
        <begin position="887"/>
        <end position="913"/>
    </location>
</feature>
<dbReference type="PROSITE" id="PS50102">
    <property type="entry name" value="RRM"/>
    <property type="match status" value="1"/>
</dbReference>
<keyword evidence="1" id="KW-0694">RNA-binding</keyword>
<accession>A0AAF1BAH5</accession>
<feature type="compositionally biased region" description="Low complexity" evidence="2">
    <location>
        <begin position="518"/>
        <end position="539"/>
    </location>
</feature>
<evidence type="ECO:0000313" key="4">
    <source>
        <dbReference type="EMBL" id="WOH12260.1"/>
    </source>
</evidence>
<dbReference type="InterPro" id="IPR000504">
    <property type="entry name" value="RRM_dom"/>
</dbReference>
<protein>
    <recommendedName>
        <fullName evidence="3">RRM domain-containing protein</fullName>
    </recommendedName>
</protein>
<feature type="compositionally biased region" description="Polar residues" evidence="2">
    <location>
        <begin position="1"/>
        <end position="21"/>
    </location>
</feature>
<dbReference type="Gene3D" id="3.30.70.330">
    <property type="match status" value="1"/>
</dbReference>
<dbReference type="CDD" id="cd00590">
    <property type="entry name" value="RRM_SF"/>
    <property type="match status" value="1"/>
</dbReference>
<keyword evidence="5" id="KW-1185">Reference proteome</keyword>
<dbReference type="EMBL" id="CP093350">
    <property type="protein sequence ID" value="WOH12260.1"/>
    <property type="molecule type" value="Genomic_DNA"/>
</dbReference>
<organism evidence="4 5">
    <name type="scientific">Daucus carota subsp. sativus</name>
    <name type="common">Carrot</name>
    <dbReference type="NCBI Taxonomy" id="79200"/>
    <lineage>
        <taxon>Eukaryota</taxon>
        <taxon>Viridiplantae</taxon>
        <taxon>Streptophyta</taxon>
        <taxon>Embryophyta</taxon>
        <taxon>Tracheophyta</taxon>
        <taxon>Spermatophyta</taxon>
        <taxon>Magnoliopsida</taxon>
        <taxon>eudicotyledons</taxon>
        <taxon>Gunneridae</taxon>
        <taxon>Pentapetalae</taxon>
        <taxon>asterids</taxon>
        <taxon>campanulids</taxon>
        <taxon>Apiales</taxon>
        <taxon>Apiaceae</taxon>
        <taxon>Apioideae</taxon>
        <taxon>Scandiceae</taxon>
        <taxon>Daucinae</taxon>
        <taxon>Daucus</taxon>
        <taxon>Daucus sect. Daucus</taxon>
    </lineage>
</organism>
<dbReference type="SUPFAM" id="SSF54928">
    <property type="entry name" value="RNA-binding domain, RBD"/>
    <property type="match status" value="1"/>
</dbReference>
<feature type="domain" description="RRM" evidence="3">
    <location>
        <begin position="443"/>
        <end position="520"/>
    </location>
</feature>
<evidence type="ECO:0000256" key="1">
    <source>
        <dbReference type="PROSITE-ProRule" id="PRU00176"/>
    </source>
</evidence>
<feature type="compositionally biased region" description="Polar residues" evidence="2">
    <location>
        <begin position="30"/>
        <end position="43"/>
    </location>
</feature>
<feature type="region of interest" description="Disordered" evidence="2">
    <location>
        <begin position="413"/>
        <end position="441"/>
    </location>
</feature>
<evidence type="ECO:0000313" key="5">
    <source>
        <dbReference type="Proteomes" id="UP000077755"/>
    </source>
</evidence>
<feature type="region of interest" description="Disordered" evidence="2">
    <location>
        <begin position="1"/>
        <end position="43"/>
    </location>
</feature>
<feature type="region of interest" description="Disordered" evidence="2">
    <location>
        <begin position="515"/>
        <end position="563"/>
    </location>
</feature>
<proteinExistence type="predicted"/>
<evidence type="ECO:0000259" key="3">
    <source>
        <dbReference type="PROSITE" id="PS50102"/>
    </source>
</evidence>
<reference evidence="4" key="2">
    <citation type="submission" date="2022-03" db="EMBL/GenBank/DDBJ databases">
        <title>Draft title - Genomic analysis of global carrot germplasm unveils the trajectory of domestication and the origin of high carotenoid orange carrot.</title>
        <authorList>
            <person name="Iorizzo M."/>
            <person name="Ellison S."/>
            <person name="Senalik D."/>
            <person name="Macko-Podgorni A."/>
            <person name="Grzebelus D."/>
            <person name="Bostan H."/>
            <person name="Rolling W."/>
            <person name="Curaba J."/>
            <person name="Simon P."/>
        </authorList>
    </citation>
    <scope>NUCLEOTIDE SEQUENCE</scope>
    <source>
        <tissue evidence="4">Leaf</tissue>
    </source>
</reference>
<dbReference type="GO" id="GO:0003723">
    <property type="term" value="F:RNA binding"/>
    <property type="evidence" value="ECO:0007669"/>
    <property type="project" value="UniProtKB-UniRule"/>
</dbReference>
<evidence type="ECO:0000256" key="2">
    <source>
        <dbReference type="SAM" id="MobiDB-lite"/>
    </source>
</evidence>
<dbReference type="SMART" id="SM00360">
    <property type="entry name" value="RRM"/>
    <property type="match status" value="1"/>
</dbReference>
<sequence>MASTVTKPSNGPLGNNNSKGTSGEKISKGSEIQSKGATNLGNGSFSSGFKEAQLGNNSEQEIKKQQQLETINKFWFLLDHELVAAVNKGNHALLPMAEAKVDFLLEVVSRELLEEGVKGDEEALWSIHEFLYNNGWWEKASNLEIERNDKEGDSATMDPLLLFLSAYEHLIHPNTRIEALQGQREAVRMALNQIHYGSIELARQEQKGISMTKGEREDNKGANVSELQAQAGVMAKRGKQGSRVRPVNLQQSQPHSQDSALYINGFRQLSQGQYSEANNDTTLLNFIRANADLVHPNTIAKASNGDQEGVRMALHQIHFGSLSARPIQKKPKFISPNKKDLMVEEQKIITYDFLKVHASMVEPGVLKDALGGNDKALSLALGQIHHHSLTGDHASTKPLPQSPSQTFREALLKNSARPSPTVKRSPPPKSQSSRKKGDMAPKSSIFFTELDDSLHMKDLWSLFKKEGKIRDIILPRKRDKFGNRFGFLLASDEKQADNIISALNGKLIGSRKLDLAKAKGAQKPPSQPPKSASSTQAPKVHITPPESPKSVSHSLPRDLPSPPASVELLPDEDFIHIMENSLFLRTVKHETTDTVGMIAEGLGAVNALIRGLSGDRFIAYFPHYMDLQDTDREFLKIGFAEVRDLHLDDLLPSRKTWVEVRGLPIVGWNEDNFKNILSSFGTILQFGKTRDEEDFYQTPKFLLETQSVSEINEIKYINLMGKIWKVRFLETTGDLSQLNDAIPNDFSSYSRDSPANDFIQSRRSCESTKKSEVECMSISSNPAGSTALPEHNHFNDHELVDDDEEVQEILAEDEEEILDEEVILEENRTGNVVLIDSEIETHTLTDEGCGDITIPEEENLAGEVSNSDINPLTPFSEESPITLVTTNWLPRDRDTSPSDPLNASDSNGSVVNEESLDEFISNQDRSMDILQDLDKLKVKGRRGRPRKLSSNKINKSFKLPKRRRKKGEGLQQISHFFLNNSTDEAESILETGLLMGLLPNNSRQESLELIRQNLAA</sequence>